<dbReference type="Proteomes" id="UP000229981">
    <property type="component" value="Unassembled WGS sequence"/>
</dbReference>
<accession>A0A2H0E2D3</accession>
<gene>
    <name evidence="1" type="ORF">COW80_02220</name>
</gene>
<protein>
    <submittedName>
        <fullName evidence="1">Uncharacterized protein</fullName>
    </submittedName>
</protein>
<evidence type="ECO:0000313" key="1">
    <source>
        <dbReference type="EMBL" id="PIP88079.1"/>
    </source>
</evidence>
<sequence length="221" mass="25674">MLMAEKQKGIVVPSFEEAQGILEQDLGNERMRWNEVMQYRELFDRLGLKSDGVHDIYHAGRVLVIGGNLGRWEAKTGARIRTREIETVSVHHDRLRQHDGYDWFHGLRAALALRREFAGESLDLDFVLMQKLCSWHVLPDLFTPRQIREIPEMKIFEDADALDRHNNRGRVNLNFLRLKKSITLLPLAEKLHIQTEVKRSQIVHPLELVAREAFAIGLIIQ</sequence>
<proteinExistence type="predicted"/>
<reference evidence="1 2" key="1">
    <citation type="submission" date="2017-09" db="EMBL/GenBank/DDBJ databases">
        <title>Depth-based differentiation of microbial function through sediment-hosted aquifers and enrichment of novel symbionts in the deep terrestrial subsurface.</title>
        <authorList>
            <person name="Probst A.J."/>
            <person name="Ladd B."/>
            <person name="Jarett J.K."/>
            <person name="Geller-Mcgrath D.E."/>
            <person name="Sieber C.M."/>
            <person name="Emerson J.B."/>
            <person name="Anantharaman K."/>
            <person name="Thomas B.C."/>
            <person name="Malmstrom R."/>
            <person name="Stieglmeier M."/>
            <person name="Klingl A."/>
            <person name="Woyke T."/>
            <person name="Ryan C.M."/>
            <person name="Banfield J.F."/>
        </authorList>
    </citation>
    <scope>NUCLEOTIDE SEQUENCE [LARGE SCALE GENOMIC DNA]</scope>
    <source>
        <strain evidence="1">CG22_combo_CG10-13_8_21_14_all_01_47_9</strain>
    </source>
</reference>
<organism evidence="1 2">
    <name type="scientific">Candidatus Beckwithbacteria bacterium CG22_combo_CG10-13_8_21_14_all_01_47_9</name>
    <dbReference type="NCBI Taxonomy" id="1974496"/>
    <lineage>
        <taxon>Bacteria</taxon>
        <taxon>Candidatus Beckwithiibacteriota</taxon>
    </lineage>
</organism>
<comment type="caution">
    <text evidence="1">The sequence shown here is derived from an EMBL/GenBank/DDBJ whole genome shotgun (WGS) entry which is preliminary data.</text>
</comment>
<name>A0A2H0E2D3_9BACT</name>
<evidence type="ECO:0000313" key="2">
    <source>
        <dbReference type="Proteomes" id="UP000229981"/>
    </source>
</evidence>
<dbReference type="AlphaFoldDB" id="A0A2H0E2D3"/>
<dbReference type="EMBL" id="PCTU01000060">
    <property type="protein sequence ID" value="PIP88079.1"/>
    <property type="molecule type" value="Genomic_DNA"/>
</dbReference>